<dbReference type="InterPro" id="IPR008271">
    <property type="entry name" value="Ser/Thr_kinase_AS"/>
</dbReference>
<evidence type="ECO:0000313" key="11">
    <source>
        <dbReference type="Proteomes" id="UP001165060"/>
    </source>
</evidence>
<name>A0ABQ6N2W3_9STRA</name>
<dbReference type="EMBL" id="BRYB01000865">
    <property type="protein sequence ID" value="GMI39269.1"/>
    <property type="molecule type" value="Genomic_DNA"/>
</dbReference>
<organism evidence="10 11">
    <name type="scientific">Tetraparma gracilis</name>
    <dbReference type="NCBI Taxonomy" id="2962635"/>
    <lineage>
        <taxon>Eukaryota</taxon>
        <taxon>Sar</taxon>
        <taxon>Stramenopiles</taxon>
        <taxon>Ochrophyta</taxon>
        <taxon>Bolidophyceae</taxon>
        <taxon>Parmales</taxon>
        <taxon>Triparmaceae</taxon>
        <taxon>Tetraparma</taxon>
    </lineage>
</organism>
<dbReference type="Pfam" id="PF00501">
    <property type="entry name" value="AMP-binding"/>
    <property type="match status" value="1"/>
</dbReference>
<comment type="similarity">
    <text evidence="1">Belongs to the ATP-dependent AMP-binding enzyme family.</text>
</comment>
<evidence type="ECO:0000256" key="1">
    <source>
        <dbReference type="ARBA" id="ARBA00006432"/>
    </source>
</evidence>
<dbReference type="InterPro" id="IPR017441">
    <property type="entry name" value="Protein_kinase_ATP_BS"/>
</dbReference>
<dbReference type="InterPro" id="IPR011009">
    <property type="entry name" value="Kinase-like_dom_sf"/>
</dbReference>
<keyword evidence="3" id="KW-0418">Kinase</keyword>
<dbReference type="InterPro" id="IPR025110">
    <property type="entry name" value="AMP-bd_C"/>
</dbReference>
<evidence type="ECO:0000313" key="10">
    <source>
        <dbReference type="EMBL" id="GMI39269.1"/>
    </source>
</evidence>
<dbReference type="Gene3D" id="3.30.300.30">
    <property type="match status" value="1"/>
</dbReference>
<keyword evidence="3" id="KW-0723">Serine/threonine-protein kinase</keyword>
<evidence type="ECO:0000256" key="5">
    <source>
        <dbReference type="ARBA" id="ARBA00022741"/>
    </source>
</evidence>
<dbReference type="PANTHER" id="PTHR24095">
    <property type="entry name" value="ACETYL-COENZYME A SYNTHETASE"/>
    <property type="match status" value="1"/>
</dbReference>
<dbReference type="InterPro" id="IPR001245">
    <property type="entry name" value="Ser-Thr/Tyr_kinase_cat_dom"/>
</dbReference>
<gene>
    <name evidence="10" type="ORF">TeGR_g14300</name>
</gene>
<proteinExistence type="inferred from homology"/>
<evidence type="ECO:0000256" key="7">
    <source>
        <dbReference type="PROSITE-ProRule" id="PRU10141"/>
    </source>
</evidence>
<dbReference type="Pfam" id="PF13193">
    <property type="entry name" value="AMP-binding_C"/>
    <property type="match status" value="1"/>
</dbReference>
<dbReference type="Gene3D" id="1.10.510.10">
    <property type="entry name" value="Transferase(Phosphotransferase) domain 1"/>
    <property type="match status" value="2"/>
</dbReference>
<reference evidence="10 11" key="1">
    <citation type="journal article" date="2023" name="Commun. Biol.">
        <title>Genome analysis of Parmales, the sister group of diatoms, reveals the evolutionary specialization of diatoms from phago-mixotrophs to photoautotrophs.</title>
        <authorList>
            <person name="Ban H."/>
            <person name="Sato S."/>
            <person name="Yoshikawa S."/>
            <person name="Yamada K."/>
            <person name="Nakamura Y."/>
            <person name="Ichinomiya M."/>
            <person name="Sato N."/>
            <person name="Blanc-Mathieu R."/>
            <person name="Endo H."/>
            <person name="Kuwata A."/>
            <person name="Ogata H."/>
        </authorList>
    </citation>
    <scope>NUCLEOTIDE SEQUENCE [LARGE SCALE GENOMIC DNA]</scope>
</reference>
<feature type="region of interest" description="Disordered" evidence="8">
    <location>
        <begin position="1"/>
        <end position="61"/>
    </location>
</feature>
<dbReference type="InterPro" id="IPR000873">
    <property type="entry name" value="AMP-dep_synth/lig_dom"/>
</dbReference>
<dbReference type="InterPro" id="IPR042099">
    <property type="entry name" value="ANL_N_sf"/>
</dbReference>
<evidence type="ECO:0000256" key="2">
    <source>
        <dbReference type="ARBA" id="ARBA00013275"/>
    </source>
</evidence>
<dbReference type="InterPro" id="IPR011904">
    <property type="entry name" value="Ac_CoA_lig"/>
</dbReference>
<dbReference type="Pfam" id="PF16177">
    <property type="entry name" value="ACAS_N"/>
    <property type="match status" value="1"/>
</dbReference>
<dbReference type="PROSITE" id="PS00455">
    <property type="entry name" value="AMP_BINDING"/>
    <property type="match status" value="1"/>
</dbReference>
<dbReference type="CDD" id="cd05966">
    <property type="entry name" value="ACS"/>
    <property type="match status" value="1"/>
</dbReference>
<feature type="non-terminal residue" evidence="10">
    <location>
        <position position="1"/>
    </location>
</feature>
<dbReference type="PROSITE" id="PS00108">
    <property type="entry name" value="PROTEIN_KINASE_ST"/>
    <property type="match status" value="1"/>
</dbReference>
<dbReference type="InterPro" id="IPR045851">
    <property type="entry name" value="AMP-bd_C_sf"/>
</dbReference>
<evidence type="ECO:0000259" key="9">
    <source>
        <dbReference type="PROSITE" id="PS50011"/>
    </source>
</evidence>
<feature type="compositionally biased region" description="Low complexity" evidence="8">
    <location>
        <begin position="1"/>
        <end position="39"/>
    </location>
</feature>
<dbReference type="NCBIfam" id="TIGR02188">
    <property type="entry name" value="Ac_CoA_lig_AcsA"/>
    <property type="match status" value="1"/>
</dbReference>
<dbReference type="PROSITE" id="PS00107">
    <property type="entry name" value="PROTEIN_KINASE_ATP"/>
    <property type="match status" value="1"/>
</dbReference>
<evidence type="ECO:0000256" key="8">
    <source>
        <dbReference type="SAM" id="MobiDB-lite"/>
    </source>
</evidence>
<dbReference type="SMART" id="SM00220">
    <property type="entry name" value="S_TKc"/>
    <property type="match status" value="1"/>
</dbReference>
<dbReference type="SUPFAM" id="SSF56112">
    <property type="entry name" value="Protein kinase-like (PK-like)"/>
    <property type="match status" value="1"/>
</dbReference>
<feature type="domain" description="Protein kinase" evidence="9">
    <location>
        <begin position="87"/>
        <end position="401"/>
    </location>
</feature>
<keyword evidence="3" id="KW-0808">Transferase</keyword>
<dbReference type="Pfam" id="PF07714">
    <property type="entry name" value="PK_Tyr_Ser-Thr"/>
    <property type="match status" value="1"/>
</dbReference>
<dbReference type="PROSITE" id="PS50011">
    <property type="entry name" value="PROTEIN_KINASE_DOM"/>
    <property type="match status" value="1"/>
</dbReference>
<dbReference type="InterPro" id="IPR032387">
    <property type="entry name" value="ACAS_N"/>
</dbReference>
<evidence type="ECO:0000256" key="6">
    <source>
        <dbReference type="ARBA" id="ARBA00022840"/>
    </source>
</evidence>
<protein>
    <recommendedName>
        <fullName evidence="2">acetate--CoA ligase</fullName>
        <ecNumber evidence="2">6.2.1.1</ecNumber>
    </recommendedName>
</protein>
<dbReference type="InterPro" id="IPR020845">
    <property type="entry name" value="AMP-binding_CS"/>
</dbReference>
<dbReference type="NCBIfam" id="NF001208">
    <property type="entry name" value="PRK00174.1"/>
    <property type="match status" value="1"/>
</dbReference>
<evidence type="ECO:0000256" key="4">
    <source>
        <dbReference type="ARBA" id="ARBA00022598"/>
    </source>
</evidence>
<dbReference type="SUPFAM" id="SSF56801">
    <property type="entry name" value="Acetyl-CoA synthetase-like"/>
    <property type="match status" value="1"/>
</dbReference>
<comment type="caution">
    <text evidence="10">The sequence shown here is derived from an EMBL/GenBank/DDBJ whole genome shotgun (WGS) entry which is preliminary data.</text>
</comment>
<dbReference type="PANTHER" id="PTHR24095:SF14">
    <property type="entry name" value="ACETYL-COENZYME A SYNTHETASE 1"/>
    <property type="match status" value="1"/>
</dbReference>
<keyword evidence="11" id="KW-1185">Reference proteome</keyword>
<feature type="binding site" evidence="7">
    <location>
        <position position="114"/>
    </location>
    <ligand>
        <name>ATP</name>
        <dbReference type="ChEBI" id="CHEBI:30616"/>
    </ligand>
</feature>
<evidence type="ECO:0000256" key="3">
    <source>
        <dbReference type="ARBA" id="ARBA00022527"/>
    </source>
</evidence>
<keyword evidence="5 7" id="KW-0547">Nucleotide-binding</keyword>
<dbReference type="Gene3D" id="3.40.50.12780">
    <property type="entry name" value="N-terminal domain of ligase-like"/>
    <property type="match status" value="1"/>
</dbReference>
<sequence>HSSQHQASSSSYENSPSAASSHSLSSSTYATSSASHQAAPYPPSPKQGSGGRSSNSSSGSEKVRRLYIKDFSFEIDLAELSFARDRNGEKREIGAGTFAKIHLAEWNGTACAVKRATKRQAGRMALERFQSEIALMMSLRHPNIIQIFGGCWPPAEENSDQTCNLFSSCIVMEYAPMGSLFDVVRSRAGSEVPWLRTQKRKDSTDLMAMMAAATGGGAPSPKNVVGDSLSSHESSKQQKWDWLRQIACGMLYLHSQKNPIMHRDLKCSNVLVGSGYVMKIADFGESRRLQKSAELQSHSHAGTLLFMAPEMVTERDYDISVDVFSFAVMLVELFSQGDLLNFYQLAPALAMHKVAGGWRPSLSAIAKINPNLSTLIRKCWAQKPADRPGFQEVLTYINSVLDENGENEYYMTSLEEFNKEQATALADPGAYWGEVARSQLTWDTPFTTTLSGSFEAGDVKWFADGSLNACYNALDRHAATNPTKTAIIYEGDEPTDVAHISYADALARTSRIANLLTSEGVGKGDTVTVYMPNTPDVVFVMLACARIGAVHSVVFAGFSSDAIADRIAAAGSKFVVTSDGGLRGGRSIEIKKIVDEAITKDRANAVVEKVFMFERTKNPDVNVVEGRDVVCSEDKINSMPATAPYEKMNAEDPLFILYTSGSTGSPKGIVHTTGGYLTYALHTTKNSFDLRPDDVYACVADAGWITGHTYITYGPLLNGVTTTVFESTPLYPDEGRYWDMVQRHKINVFYTAPTAIRSLMRFGDEAPGKYDLSSLRVLGSVGEPINPAAWQWYKDVIGGGKADVVDTYWQTETGGHVCLNLPFTHEPKAGSCRGGTYGIDVAILDPKSGEELQGNDVEGVLAIRTPWPGVSRTCLNDHDRYMTTYLKPYPGFYFAGDGARRDEDGYIWVTGRVDDVINTSGHRIGTAEVESALVANPACSQAAVVGFAHPVKGEGICCYVTLTKGFDFTPEVQKELRLAVRSGIGAFATPDLIVEAPALPMTRSGKIMRRVLRKIAAGESDQLGDVSTLADPACVPNLIASVEGVKKAAEDAKKAKAAAAK</sequence>
<accession>A0ABQ6N2W3</accession>
<keyword evidence="6 7" id="KW-0067">ATP-binding</keyword>
<dbReference type="EC" id="6.2.1.1" evidence="2"/>
<dbReference type="Proteomes" id="UP001165060">
    <property type="component" value="Unassembled WGS sequence"/>
</dbReference>
<keyword evidence="4" id="KW-0436">Ligase</keyword>
<dbReference type="InterPro" id="IPR000719">
    <property type="entry name" value="Prot_kinase_dom"/>
</dbReference>